<dbReference type="HOGENOM" id="CLU_042442_0_0_1"/>
<dbReference type="EMBL" id="HE806320">
    <property type="protein sequence ID" value="CCH61245.1"/>
    <property type="molecule type" value="Genomic_DNA"/>
</dbReference>
<accession>I2H4E3</accession>
<dbReference type="InterPro" id="IPR009057">
    <property type="entry name" value="Homeodomain-like_sf"/>
</dbReference>
<dbReference type="InterPro" id="IPR036388">
    <property type="entry name" value="WH-like_DNA-bd_sf"/>
</dbReference>
<evidence type="ECO:0000313" key="3">
    <source>
        <dbReference type="EMBL" id="CCH61245.1"/>
    </source>
</evidence>
<organism evidence="3 4">
    <name type="scientific">Henningerozyma blattae (strain ATCC 34711 / CBS 6284 / DSM 70876 / NBRC 10599 / NRRL Y-10934 / UCD 77-7)</name>
    <name type="common">Yeast</name>
    <name type="synonym">Tetrapisispora blattae</name>
    <dbReference type="NCBI Taxonomy" id="1071380"/>
    <lineage>
        <taxon>Eukaryota</taxon>
        <taxon>Fungi</taxon>
        <taxon>Dikarya</taxon>
        <taxon>Ascomycota</taxon>
        <taxon>Saccharomycotina</taxon>
        <taxon>Saccharomycetes</taxon>
        <taxon>Saccharomycetales</taxon>
        <taxon>Saccharomycetaceae</taxon>
        <taxon>Henningerozyma</taxon>
    </lineage>
</organism>
<dbReference type="OrthoDB" id="5598695at2759"/>
<dbReference type="InterPro" id="IPR007526">
    <property type="entry name" value="SWIRM"/>
</dbReference>
<evidence type="ECO:0000313" key="4">
    <source>
        <dbReference type="Proteomes" id="UP000002866"/>
    </source>
</evidence>
<dbReference type="PANTHER" id="PTHR12374:SF21">
    <property type="entry name" value="SWIRM DOMAIN-CONTAINING PROTEIN FUN19-RELATED"/>
    <property type="match status" value="1"/>
</dbReference>
<dbReference type="PANTHER" id="PTHR12374">
    <property type="entry name" value="TRANSCRIPTIONAL ADAPTOR 2 ADA2 -RELATED"/>
    <property type="match status" value="1"/>
</dbReference>
<dbReference type="STRING" id="1071380.I2H4E3"/>
<feature type="domain" description="SWIRM" evidence="2">
    <location>
        <begin position="259"/>
        <end position="355"/>
    </location>
</feature>
<dbReference type="FunFam" id="1.10.10.10:FF:000087">
    <property type="entry name" value="Transcriptional adapter 2"/>
    <property type="match status" value="1"/>
</dbReference>
<protein>
    <recommendedName>
        <fullName evidence="2">SWIRM domain-containing protein</fullName>
    </recommendedName>
</protein>
<dbReference type="RefSeq" id="XP_004180764.1">
    <property type="nucleotide sequence ID" value="XM_004180716.1"/>
</dbReference>
<sequence length="355" mass="40779">MVLYSPQPDHIELVSSQPQDSIPLSFLKVTDTHGSRGIMPPMPGRSTLFSSPPSPPNSPVVKHWSGKLVNYKTKVSPSLFKLDTPIDKTNQKIVKEINVSLSWDKSQTQRKYRSQHLEFLSQYRMFKGVSTSTHTAPITRTVTKNRRIAQLDSASDFSESTKPSPYRTRRFTKKHSISRSDNDFPISTEPVEHNTPVKRPAKKRQQSSNTNTHHSVIMNLASRDIVLKIPQYIPNVSWNLLPDYSPSLDTLPQNNINCLKIEWKGSATDLTNDPLRSQLHESELVLAQLLRLPCDLYLDSKRRLFLEKYYKVKKGLPFRRTDAQKACRIDVNKASRLYTAFEKVGWLNDRYFINQ</sequence>
<dbReference type="Pfam" id="PF04433">
    <property type="entry name" value="SWIRM"/>
    <property type="match status" value="1"/>
</dbReference>
<dbReference type="GO" id="GO:0070210">
    <property type="term" value="C:Rpd3L-Expanded complex"/>
    <property type="evidence" value="ECO:0007669"/>
    <property type="project" value="TreeGrafter"/>
</dbReference>
<dbReference type="KEGG" id="tbl:TBLA_0E01910"/>
<name>I2H4E3_HENB6</name>
<dbReference type="Proteomes" id="UP000002866">
    <property type="component" value="Chromosome 5"/>
</dbReference>
<dbReference type="InParanoid" id="I2H4E3"/>
<dbReference type="GO" id="GO:0006357">
    <property type="term" value="P:regulation of transcription by RNA polymerase II"/>
    <property type="evidence" value="ECO:0007669"/>
    <property type="project" value="TreeGrafter"/>
</dbReference>
<dbReference type="PROSITE" id="PS50934">
    <property type="entry name" value="SWIRM"/>
    <property type="match status" value="1"/>
</dbReference>
<proteinExistence type="predicted"/>
<dbReference type="GO" id="GO:0003682">
    <property type="term" value="F:chromatin binding"/>
    <property type="evidence" value="ECO:0007669"/>
    <property type="project" value="TreeGrafter"/>
</dbReference>
<dbReference type="GO" id="GO:0003713">
    <property type="term" value="F:transcription coactivator activity"/>
    <property type="evidence" value="ECO:0007669"/>
    <property type="project" value="TreeGrafter"/>
</dbReference>
<dbReference type="eggNOG" id="ENOG502R6VN">
    <property type="taxonomic scope" value="Eukaryota"/>
</dbReference>
<reference evidence="3 4" key="1">
    <citation type="journal article" date="2011" name="Proc. Natl. Acad. Sci. U.S.A.">
        <title>Evolutionary erosion of yeast sex chromosomes by mating-type switching accidents.</title>
        <authorList>
            <person name="Gordon J.L."/>
            <person name="Armisen D."/>
            <person name="Proux-Wera E."/>
            <person name="Oheigeartaigh S.S."/>
            <person name="Byrne K.P."/>
            <person name="Wolfe K.H."/>
        </authorList>
    </citation>
    <scope>NUCLEOTIDE SEQUENCE [LARGE SCALE GENOMIC DNA]</scope>
    <source>
        <strain evidence="4">ATCC 34711 / CBS 6284 / DSM 70876 / NBRC 10599 / NRRL Y-10934 / UCD 77-7</strain>
    </source>
</reference>
<dbReference type="SUPFAM" id="SSF46689">
    <property type="entry name" value="Homeodomain-like"/>
    <property type="match status" value="1"/>
</dbReference>
<feature type="region of interest" description="Disordered" evidence="1">
    <location>
        <begin position="153"/>
        <end position="213"/>
    </location>
</feature>
<evidence type="ECO:0000259" key="2">
    <source>
        <dbReference type="PROSITE" id="PS50934"/>
    </source>
</evidence>
<feature type="compositionally biased region" description="Basic residues" evidence="1">
    <location>
        <begin position="167"/>
        <end position="177"/>
    </location>
</feature>
<dbReference type="GO" id="GO:0006338">
    <property type="term" value="P:chromatin remodeling"/>
    <property type="evidence" value="ECO:0007669"/>
    <property type="project" value="TreeGrafter"/>
</dbReference>
<dbReference type="Gene3D" id="1.10.10.10">
    <property type="entry name" value="Winged helix-like DNA-binding domain superfamily/Winged helix DNA-binding domain"/>
    <property type="match status" value="1"/>
</dbReference>
<keyword evidence="4" id="KW-1185">Reference proteome</keyword>
<dbReference type="GeneID" id="14496318"/>
<dbReference type="AlphaFoldDB" id="I2H4E3"/>
<gene>
    <name evidence="3" type="primary">TBLA0E01910</name>
    <name evidence="3" type="ORF">TBLA_0E01910</name>
</gene>
<evidence type="ECO:0000256" key="1">
    <source>
        <dbReference type="SAM" id="MobiDB-lite"/>
    </source>
</evidence>
<feature type="compositionally biased region" description="Polar residues" evidence="1">
    <location>
        <begin position="153"/>
        <end position="163"/>
    </location>
</feature>